<name>A0A5R8WPI6_9BACT</name>
<dbReference type="OrthoDB" id="9852488at2"/>
<evidence type="ECO:0000313" key="2">
    <source>
        <dbReference type="EMBL" id="TLM91652.1"/>
    </source>
</evidence>
<feature type="transmembrane region" description="Helical" evidence="1">
    <location>
        <begin position="12"/>
        <end position="37"/>
    </location>
</feature>
<reference evidence="2 3" key="1">
    <citation type="submission" date="2019-05" db="EMBL/GenBank/DDBJ databases">
        <title>Hymenobacter edaphi sp. nov., isolated from abandoned arsenic-contaminated farmland soil.</title>
        <authorList>
            <person name="Nie L."/>
        </authorList>
    </citation>
    <scope>NUCLEOTIDE SEQUENCE [LARGE SCALE GENOMIC DNA]</scope>
    <source>
        <strain evidence="2 3">1-3-3-8</strain>
    </source>
</reference>
<sequence length="145" mass="15326">MRPLPSCSFGPTLVFAAVLLILTLLAAHFFAPLGWLISPVVLYQSVKPLNAAAARRGWRGGFALATLGLVCLQHMGLVLVAGGTLDTAGRGWMLLMTLASGLGVFTQLIDLVTPAPRPWPGKAAILLLFPLGLALYLSCSQRLGF</sequence>
<protein>
    <submittedName>
        <fullName evidence="2">Uncharacterized protein</fullName>
    </submittedName>
</protein>
<feature type="transmembrane region" description="Helical" evidence="1">
    <location>
        <begin position="121"/>
        <end position="139"/>
    </location>
</feature>
<gene>
    <name evidence="2" type="ORF">FDY95_13900</name>
</gene>
<feature type="transmembrane region" description="Helical" evidence="1">
    <location>
        <begin position="92"/>
        <end position="109"/>
    </location>
</feature>
<comment type="caution">
    <text evidence="2">The sequence shown here is derived from an EMBL/GenBank/DDBJ whole genome shotgun (WGS) entry which is preliminary data.</text>
</comment>
<proteinExistence type="predicted"/>
<accession>A0A5R8WPI6</accession>
<dbReference type="RefSeq" id="WP_138078477.1">
    <property type="nucleotide sequence ID" value="NZ_VAJM01000006.1"/>
</dbReference>
<dbReference type="AlphaFoldDB" id="A0A5R8WPI6"/>
<dbReference type="Proteomes" id="UP000305517">
    <property type="component" value="Unassembled WGS sequence"/>
</dbReference>
<evidence type="ECO:0000313" key="3">
    <source>
        <dbReference type="Proteomes" id="UP000305517"/>
    </source>
</evidence>
<feature type="transmembrane region" description="Helical" evidence="1">
    <location>
        <begin position="57"/>
        <end position="80"/>
    </location>
</feature>
<keyword evidence="1" id="KW-1133">Transmembrane helix</keyword>
<evidence type="ECO:0000256" key="1">
    <source>
        <dbReference type="SAM" id="Phobius"/>
    </source>
</evidence>
<organism evidence="2 3">
    <name type="scientific">Hymenobacter jeollabukensis</name>
    <dbReference type="NCBI Taxonomy" id="2025313"/>
    <lineage>
        <taxon>Bacteria</taxon>
        <taxon>Pseudomonadati</taxon>
        <taxon>Bacteroidota</taxon>
        <taxon>Cytophagia</taxon>
        <taxon>Cytophagales</taxon>
        <taxon>Hymenobacteraceae</taxon>
        <taxon>Hymenobacter</taxon>
    </lineage>
</organism>
<keyword evidence="1" id="KW-0472">Membrane</keyword>
<keyword evidence="1" id="KW-0812">Transmembrane</keyword>
<dbReference type="EMBL" id="VAJM01000006">
    <property type="protein sequence ID" value="TLM91652.1"/>
    <property type="molecule type" value="Genomic_DNA"/>
</dbReference>
<keyword evidence="3" id="KW-1185">Reference proteome</keyword>